<evidence type="ECO:0000313" key="6">
    <source>
        <dbReference type="EnsemblMetazoa" id="HelroP191649"/>
    </source>
</evidence>
<name>T1FT63_HELRO</name>
<feature type="compositionally biased region" description="Polar residues" evidence="3">
    <location>
        <begin position="57"/>
        <end position="66"/>
    </location>
</feature>
<dbReference type="CDD" id="cd00041">
    <property type="entry name" value="CUB"/>
    <property type="match status" value="1"/>
</dbReference>
<gene>
    <name evidence="6" type="primary">20212010</name>
    <name evidence="5" type="ORF">HELRODRAFT_191649</name>
</gene>
<reference evidence="5 7" key="2">
    <citation type="journal article" date="2013" name="Nature">
        <title>Insights into bilaterian evolution from three spiralian genomes.</title>
        <authorList>
            <person name="Simakov O."/>
            <person name="Marletaz F."/>
            <person name="Cho S.J."/>
            <person name="Edsinger-Gonzales E."/>
            <person name="Havlak P."/>
            <person name="Hellsten U."/>
            <person name="Kuo D.H."/>
            <person name="Larsson T."/>
            <person name="Lv J."/>
            <person name="Arendt D."/>
            <person name="Savage R."/>
            <person name="Osoegawa K."/>
            <person name="de Jong P."/>
            <person name="Grimwood J."/>
            <person name="Chapman J.A."/>
            <person name="Shapiro H."/>
            <person name="Aerts A."/>
            <person name="Otillar R.P."/>
            <person name="Terry A.Y."/>
            <person name="Boore J.L."/>
            <person name="Grigoriev I.V."/>
            <person name="Lindberg D.R."/>
            <person name="Seaver E.C."/>
            <person name="Weisblat D.A."/>
            <person name="Putnam N.H."/>
            <person name="Rokhsar D.S."/>
        </authorList>
    </citation>
    <scope>NUCLEOTIDE SEQUENCE</scope>
</reference>
<dbReference type="GeneID" id="20212010"/>
<comment type="caution">
    <text evidence="2">Lacks conserved residue(s) required for the propagation of feature annotation.</text>
</comment>
<evidence type="ECO:0000256" key="1">
    <source>
        <dbReference type="ARBA" id="ARBA00023157"/>
    </source>
</evidence>
<feature type="region of interest" description="Disordered" evidence="3">
    <location>
        <begin position="47"/>
        <end position="69"/>
    </location>
</feature>
<dbReference type="CTD" id="20212010"/>
<sequence length="390" mass="44574">MFIIIIITYNIIIIFSLTLTLKLASSPSSSSSSFLSSKNNNIKNVNRVNFNNINNKSGSRTGNRSGDSFPVGSIHDYAILKIIRNDRHQKHQQQQQQLPHQQHQQQMMSPGNHVIVVMLTQMLEPEVDADGGNDDDDVDGGGEEEEEEENDDDGDGQTEKGVMKRREKKKKEEKTYIHFELEYSFVTDFGIKAGRQRLIVKSLQGCYFNFDSRQKTSGTFHSPNYPNSYPKYTDCYFIFARAPNEILKFKFSELHIDGTLNCDNDVSDYLEIFDQSSQRKHRICNHQLEKDKQITIRSTNNNNHNNKSIHVNNLMNNNLKHSPSSDDDNNINDVIITFHSNHAYEAKGFNAEYHYEKSASAGNIQRSIKGSSLFVSYVVMALVFTLLINK</sequence>
<feature type="region of interest" description="Disordered" evidence="3">
    <location>
        <begin position="87"/>
        <end position="107"/>
    </location>
</feature>
<dbReference type="Proteomes" id="UP000015101">
    <property type="component" value="Unassembled WGS sequence"/>
</dbReference>
<dbReference type="STRING" id="6412.T1FT63"/>
<organism evidence="6 7">
    <name type="scientific">Helobdella robusta</name>
    <name type="common">Californian leech</name>
    <dbReference type="NCBI Taxonomy" id="6412"/>
    <lineage>
        <taxon>Eukaryota</taxon>
        <taxon>Metazoa</taxon>
        <taxon>Spiralia</taxon>
        <taxon>Lophotrochozoa</taxon>
        <taxon>Annelida</taxon>
        <taxon>Clitellata</taxon>
        <taxon>Hirudinea</taxon>
        <taxon>Rhynchobdellida</taxon>
        <taxon>Glossiphoniidae</taxon>
        <taxon>Helobdella</taxon>
    </lineage>
</organism>
<dbReference type="PANTHER" id="PTHR47537">
    <property type="entry name" value="CUBILIN"/>
    <property type="match status" value="1"/>
</dbReference>
<dbReference type="SUPFAM" id="SSF49854">
    <property type="entry name" value="Spermadhesin, CUB domain"/>
    <property type="match status" value="1"/>
</dbReference>
<dbReference type="GO" id="GO:0005886">
    <property type="term" value="C:plasma membrane"/>
    <property type="evidence" value="ECO:0000318"/>
    <property type="project" value="GO_Central"/>
</dbReference>
<feature type="domain" description="CUB" evidence="4">
    <location>
        <begin position="206"/>
        <end position="356"/>
    </location>
</feature>
<feature type="compositionally biased region" description="Low complexity" evidence="3">
    <location>
        <begin position="47"/>
        <end position="56"/>
    </location>
</feature>
<reference evidence="6" key="3">
    <citation type="submission" date="2015-06" db="UniProtKB">
        <authorList>
            <consortium name="EnsemblMetazoa"/>
        </authorList>
    </citation>
    <scope>IDENTIFICATION</scope>
</reference>
<dbReference type="KEGG" id="hro:HELRODRAFT_191649"/>
<evidence type="ECO:0000259" key="4">
    <source>
        <dbReference type="PROSITE" id="PS01180"/>
    </source>
</evidence>
<dbReference type="RefSeq" id="XP_009017189.1">
    <property type="nucleotide sequence ID" value="XM_009018941.1"/>
</dbReference>
<dbReference type="Gene3D" id="2.60.120.290">
    <property type="entry name" value="Spermadhesin, CUB domain"/>
    <property type="match status" value="1"/>
</dbReference>
<reference evidence="7" key="1">
    <citation type="submission" date="2012-12" db="EMBL/GenBank/DDBJ databases">
        <authorList>
            <person name="Hellsten U."/>
            <person name="Grimwood J."/>
            <person name="Chapman J.A."/>
            <person name="Shapiro H."/>
            <person name="Aerts A."/>
            <person name="Otillar R.P."/>
            <person name="Terry A.Y."/>
            <person name="Boore J.L."/>
            <person name="Simakov O."/>
            <person name="Marletaz F."/>
            <person name="Cho S.-J."/>
            <person name="Edsinger-Gonzales E."/>
            <person name="Havlak P."/>
            <person name="Kuo D.-H."/>
            <person name="Larsson T."/>
            <person name="Lv J."/>
            <person name="Arendt D."/>
            <person name="Savage R."/>
            <person name="Osoegawa K."/>
            <person name="de Jong P."/>
            <person name="Lindberg D.R."/>
            <person name="Seaver E.C."/>
            <person name="Weisblat D.A."/>
            <person name="Putnam N.H."/>
            <person name="Grigoriev I.V."/>
            <person name="Rokhsar D.S."/>
        </authorList>
    </citation>
    <scope>NUCLEOTIDE SEQUENCE</scope>
</reference>
<dbReference type="InterPro" id="IPR035914">
    <property type="entry name" value="Sperma_CUB_dom_sf"/>
</dbReference>
<dbReference type="InterPro" id="IPR053207">
    <property type="entry name" value="Non-NMDA_GluR_Accessory"/>
</dbReference>
<feature type="compositionally biased region" description="Low complexity" evidence="3">
    <location>
        <begin position="92"/>
        <end position="106"/>
    </location>
</feature>
<dbReference type="EnsemblMetazoa" id="HelroT191649">
    <property type="protein sequence ID" value="HelroP191649"/>
    <property type="gene ID" value="HelroG191649"/>
</dbReference>
<dbReference type="OrthoDB" id="6022136at2759"/>
<keyword evidence="7" id="KW-1185">Reference proteome</keyword>
<dbReference type="PANTHER" id="PTHR47537:SF2">
    <property type="entry name" value="CUBILIN"/>
    <property type="match status" value="1"/>
</dbReference>
<dbReference type="AlphaFoldDB" id="T1FT63"/>
<dbReference type="HOGENOM" id="CLU_708402_0_0_1"/>
<dbReference type="PROSITE" id="PS01180">
    <property type="entry name" value="CUB"/>
    <property type="match status" value="1"/>
</dbReference>
<proteinExistence type="predicted"/>
<evidence type="ECO:0000256" key="2">
    <source>
        <dbReference type="PROSITE-ProRule" id="PRU00059"/>
    </source>
</evidence>
<evidence type="ECO:0000313" key="5">
    <source>
        <dbReference type="EMBL" id="ESO04610.1"/>
    </source>
</evidence>
<dbReference type="SMART" id="SM00042">
    <property type="entry name" value="CUB"/>
    <property type="match status" value="1"/>
</dbReference>
<feature type="region of interest" description="Disordered" evidence="3">
    <location>
        <begin position="126"/>
        <end position="169"/>
    </location>
</feature>
<protein>
    <recommendedName>
        <fullName evidence="4">CUB domain-containing protein</fullName>
    </recommendedName>
</protein>
<accession>T1FT63</accession>
<feature type="compositionally biased region" description="Basic and acidic residues" evidence="3">
    <location>
        <begin position="157"/>
        <end position="169"/>
    </location>
</feature>
<feature type="compositionally biased region" description="Acidic residues" evidence="3">
    <location>
        <begin position="126"/>
        <end position="156"/>
    </location>
</feature>
<dbReference type="EMBL" id="KB096457">
    <property type="protein sequence ID" value="ESO04610.1"/>
    <property type="molecule type" value="Genomic_DNA"/>
</dbReference>
<dbReference type="Pfam" id="PF00431">
    <property type="entry name" value="CUB"/>
    <property type="match status" value="1"/>
</dbReference>
<keyword evidence="1" id="KW-1015">Disulfide bond</keyword>
<evidence type="ECO:0000256" key="3">
    <source>
        <dbReference type="SAM" id="MobiDB-lite"/>
    </source>
</evidence>
<dbReference type="InParanoid" id="T1FT63"/>
<dbReference type="InterPro" id="IPR000859">
    <property type="entry name" value="CUB_dom"/>
</dbReference>
<dbReference type="EMBL" id="AMQM01004147">
    <property type="status" value="NOT_ANNOTATED_CDS"/>
    <property type="molecule type" value="Genomic_DNA"/>
</dbReference>
<evidence type="ECO:0000313" key="7">
    <source>
        <dbReference type="Proteomes" id="UP000015101"/>
    </source>
</evidence>